<organism evidence="2 3">
    <name type="scientific">Brachionus plicatilis</name>
    <name type="common">Marine rotifer</name>
    <name type="synonym">Brachionus muelleri</name>
    <dbReference type="NCBI Taxonomy" id="10195"/>
    <lineage>
        <taxon>Eukaryota</taxon>
        <taxon>Metazoa</taxon>
        <taxon>Spiralia</taxon>
        <taxon>Gnathifera</taxon>
        <taxon>Rotifera</taxon>
        <taxon>Eurotatoria</taxon>
        <taxon>Monogononta</taxon>
        <taxon>Pseudotrocha</taxon>
        <taxon>Ploima</taxon>
        <taxon>Brachionidae</taxon>
        <taxon>Brachionus</taxon>
    </lineage>
</organism>
<evidence type="ECO:0000256" key="1">
    <source>
        <dbReference type="SAM" id="Phobius"/>
    </source>
</evidence>
<protein>
    <submittedName>
        <fullName evidence="2">Uncharacterized protein</fullName>
    </submittedName>
</protein>
<keyword evidence="3" id="KW-1185">Reference proteome</keyword>
<sequence>MSIDLIPSLRKSIYSFDLLCFCLKFYLPFLPIITSLFIYLSIELASFLGEIDDASISFAIYCPNHSNRNSNFFMPLNLIRTLVHSDLPEVRCLNNEPSPHCI</sequence>
<dbReference type="EMBL" id="REGN01006650">
    <property type="protein sequence ID" value="RNA08720.1"/>
    <property type="molecule type" value="Genomic_DNA"/>
</dbReference>
<name>A0A3M7QBE8_BRAPC</name>
<feature type="transmembrane region" description="Helical" evidence="1">
    <location>
        <begin position="21"/>
        <end position="42"/>
    </location>
</feature>
<reference evidence="2 3" key="1">
    <citation type="journal article" date="2018" name="Sci. Rep.">
        <title>Genomic signatures of local adaptation to the degree of environmental predictability in rotifers.</title>
        <authorList>
            <person name="Franch-Gras L."/>
            <person name="Hahn C."/>
            <person name="Garcia-Roger E.M."/>
            <person name="Carmona M.J."/>
            <person name="Serra M."/>
            <person name="Gomez A."/>
        </authorList>
    </citation>
    <scope>NUCLEOTIDE SEQUENCE [LARGE SCALE GENOMIC DNA]</scope>
    <source>
        <strain evidence="2">HYR1</strain>
    </source>
</reference>
<dbReference type="Proteomes" id="UP000276133">
    <property type="component" value="Unassembled WGS sequence"/>
</dbReference>
<proteinExistence type="predicted"/>
<keyword evidence="1" id="KW-0472">Membrane</keyword>
<accession>A0A3M7QBE8</accession>
<keyword evidence="1" id="KW-1133">Transmembrane helix</keyword>
<gene>
    <name evidence="2" type="ORF">BpHYR1_047460</name>
</gene>
<evidence type="ECO:0000313" key="2">
    <source>
        <dbReference type="EMBL" id="RNA08720.1"/>
    </source>
</evidence>
<comment type="caution">
    <text evidence="2">The sequence shown here is derived from an EMBL/GenBank/DDBJ whole genome shotgun (WGS) entry which is preliminary data.</text>
</comment>
<dbReference type="AlphaFoldDB" id="A0A3M7QBE8"/>
<evidence type="ECO:0000313" key="3">
    <source>
        <dbReference type="Proteomes" id="UP000276133"/>
    </source>
</evidence>
<keyword evidence="1" id="KW-0812">Transmembrane</keyword>